<proteinExistence type="predicted"/>
<keyword evidence="2" id="KW-1185">Reference proteome</keyword>
<dbReference type="RefSeq" id="WP_096203906.1">
    <property type="nucleotide sequence ID" value="NZ_FZMP01000026.1"/>
</dbReference>
<gene>
    <name evidence="1" type="ORF">MNV_1210032</name>
</gene>
<organism evidence="1 2">
    <name type="scientific">Candidatus Methanoperedens nitratireducens</name>
    <dbReference type="NCBI Taxonomy" id="1392998"/>
    <lineage>
        <taxon>Archaea</taxon>
        <taxon>Methanobacteriati</taxon>
        <taxon>Methanobacteriota</taxon>
        <taxon>Stenosarchaea group</taxon>
        <taxon>Methanomicrobia</taxon>
        <taxon>Methanosarcinales</taxon>
        <taxon>ANME-2 cluster</taxon>
        <taxon>Candidatus Methanoperedentaceae</taxon>
        <taxon>Candidatus Methanoperedens</taxon>
    </lineage>
</organism>
<dbReference type="AlphaFoldDB" id="A0A284VK24"/>
<evidence type="ECO:0000313" key="1">
    <source>
        <dbReference type="EMBL" id="SNQ59549.1"/>
    </source>
</evidence>
<protein>
    <submittedName>
        <fullName evidence="1">Uncharacterized protein</fullName>
    </submittedName>
</protein>
<sequence length="164" mass="18675">MTYFIPMRHKEAMDILAKVYQQAMQEADVIGKRQKLTMRVEPLRPVHLNLAETTFKLEYNSGNEKAYTLQQNCAIFLAGIEQYESGLTHIKLRNGKKYLGDWVTRPVYKYQEQMGVYAGALDRYAFRSSEAMGVQLKGVTADPDAWFIGYAVVPEALADSKIIV</sequence>
<evidence type="ECO:0000313" key="2">
    <source>
        <dbReference type="Proteomes" id="UP000218615"/>
    </source>
</evidence>
<name>A0A284VK24_9EURY</name>
<reference evidence="2" key="1">
    <citation type="submission" date="2017-06" db="EMBL/GenBank/DDBJ databases">
        <authorList>
            <person name="Cremers G."/>
        </authorList>
    </citation>
    <scope>NUCLEOTIDE SEQUENCE [LARGE SCALE GENOMIC DNA]</scope>
</reference>
<dbReference type="EMBL" id="FZMP01000026">
    <property type="protein sequence ID" value="SNQ59549.1"/>
    <property type="molecule type" value="Genomic_DNA"/>
</dbReference>
<dbReference type="Proteomes" id="UP000218615">
    <property type="component" value="Unassembled WGS sequence"/>
</dbReference>
<accession>A0A284VK24</accession>